<dbReference type="EMBL" id="LR134350">
    <property type="protein sequence ID" value="VEG29948.1"/>
    <property type="molecule type" value="Genomic_DNA"/>
</dbReference>
<feature type="domain" description="HTH cro/C1-type" evidence="2">
    <location>
        <begin position="64"/>
        <end position="109"/>
    </location>
</feature>
<dbReference type="SUPFAM" id="SSF47413">
    <property type="entry name" value="lambda repressor-like DNA-binding domains"/>
    <property type="match status" value="1"/>
</dbReference>
<reference evidence="3 4" key="1">
    <citation type="submission" date="2018-12" db="EMBL/GenBank/DDBJ databases">
        <authorList>
            <consortium name="Pathogen Informatics"/>
        </authorList>
    </citation>
    <scope>NUCLEOTIDE SEQUENCE [LARGE SCALE GENOMIC DNA]</scope>
    <source>
        <strain evidence="3 4">NCTC11636</strain>
    </source>
</reference>
<dbReference type="PANTHER" id="PTHR35010">
    <property type="entry name" value="BLL4672 PROTEIN-RELATED"/>
    <property type="match status" value="1"/>
</dbReference>
<dbReference type="PROSITE" id="PS50943">
    <property type="entry name" value="HTH_CROC1"/>
    <property type="match status" value="1"/>
</dbReference>
<evidence type="ECO:0000313" key="4">
    <source>
        <dbReference type="Proteomes" id="UP000266895"/>
    </source>
</evidence>
<name>A0A448HK01_9ACTO</name>
<dbReference type="Gene3D" id="3.30.450.180">
    <property type="match status" value="1"/>
</dbReference>
<dbReference type="PANTHER" id="PTHR35010:SF2">
    <property type="entry name" value="BLL4672 PROTEIN"/>
    <property type="match status" value="1"/>
</dbReference>
<dbReference type="InterPro" id="IPR041413">
    <property type="entry name" value="MLTR_LBD"/>
</dbReference>
<dbReference type="AlphaFoldDB" id="A0A448HK01"/>
<dbReference type="InterPro" id="IPR001387">
    <property type="entry name" value="Cro/C1-type_HTH"/>
</dbReference>
<feature type="region of interest" description="Disordered" evidence="1">
    <location>
        <begin position="299"/>
        <end position="319"/>
    </location>
</feature>
<organism evidence="3 4">
    <name type="scientific">Actinomyces howellii</name>
    <dbReference type="NCBI Taxonomy" id="52771"/>
    <lineage>
        <taxon>Bacteria</taxon>
        <taxon>Bacillati</taxon>
        <taxon>Actinomycetota</taxon>
        <taxon>Actinomycetes</taxon>
        <taxon>Actinomycetales</taxon>
        <taxon>Actinomycetaceae</taxon>
        <taxon>Actinomyces</taxon>
    </lineage>
</organism>
<proteinExistence type="predicted"/>
<evidence type="ECO:0000313" key="3">
    <source>
        <dbReference type="EMBL" id="VEG29948.1"/>
    </source>
</evidence>
<keyword evidence="4" id="KW-1185">Reference proteome</keyword>
<dbReference type="KEGG" id="ahw:NCTC11636_02421"/>
<evidence type="ECO:0000256" key="1">
    <source>
        <dbReference type="SAM" id="MobiDB-lite"/>
    </source>
</evidence>
<dbReference type="Gene3D" id="1.10.260.40">
    <property type="entry name" value="lambda repressor-like DNA-binding domains"/>
    <property type="match status" value="1"/>
</dbReference>
<dbReference type="Pfam" id="PF13560">
    <property type="entry name" value="HTH_31"/>
    <property type="match status" value="1"/>
</dbReference>
<gene>
    <name evidence="3" type="ORF">NCTC11636_02421</name>
</gene>
<sequence>MLGDMTVRNEAGAPEASADAPARAALDLAGRRAVVRDFLTSRRSRLSPADVGLPTRGGERRVPGLRREEVAALAGVSPDYYTRLERGRLEGASDSVLMSLSTALRLSDLEREYLFDLARGPLGGPAPRHAVREVPPAVQHVVDRMDSPAIVVNTSQQLLHANAVGRALYAPVLQHGGESFATFAFLTEQAADFFEDLERACAMIAATMRLDLARSPGDVDLRSLVEELLGASERFRTAWARNDVHEHRTGTKTYRHPVVGRLELDYAVFLLPGTPGLGMTVFSAEPGSAAAERLVELGRRARDEMRTTPPGRETTGDAR</sequence>
<feature type="compositionally biased region" description="Low complexity" evidence="1">
    <location>
        <begin position="10"/>
        <end position="21"/>
    </location>
</feature>
<feature type="region of interest" description="Disordered" evidence="1">
    <location>
        <begin position="1"/>
        <end position="21"/>
    </location>
</feature>
<dbReference type="Proteomes" id="UP000266895">
    <property type="component" value="Chromosome"/>
</dbReference>
<dbReference type="GO" id="GO:0003677">
    <property type="term" value="F:DNA binding"/>
    <property type="evidence" value="ECO:0007669"/>
    <property type="project" value="InterPro"/>
</dbReference>
<dbReference type="Pfam" id="PF17765">
    <property type="entry name" value="MLTR_LBD"/>
    <property type="match status" value="1"/>
</dbReference>
<protein>
    <recommendedName>
        <fullName evidence="2">HTH cro/C1-type domain-containing protein</fullName>
    </recommendedName>
</protein>
<dbReference type="InterPro" id="IPR010982">
    <property type="entry name" value="Lambda_DNA-bd_dom_sf"/>
</dbReference>
<accession>A0A448HK01</accession>
<dbReference type="SMART" id="SM00530">
    <property type="entry name" value="HTH_XRE"/>
    <property type="match status" value="1"/>
</dbReference>
<dbReference type="CDD" id="cd00093">
    <property type="entry name" value="HTH_XRE"/>
    <property type="match status" value="1"/>
</dbReference>
<evidence type="ECO:0000259" key="2">
    <source>
        <dbReference type="PROSITE" id="PS50943"/>
    </source>
</evidence>